<keyword evidence="3" id="KW-1185">Reference proteome</keyword>
<evidence type="ECO:0000313" key="3">
    <source>
        <dbReference type="Proteomes" id="UP000675880"/>
    </source>
</evidence>
<dbReference type="PANTHER" id="PTHR43852">
    <property type="entry name" value="NUCLEOTIDYLTRANSFERASE"/>
    <property type="match status" value="1"/>
</dbReference>
<dbReference type="InterPro" id="IPR041633">
    <property type="entry name" value="Polbeta"/>
</dbReference>
<protein>
    <submittedName>
        <fullName evidence="2">Polbeta domain-containing protein</fullName>
    </submittedName>
</protein>
<dbReference type="PANTHER" id="PTHR43852:SF3">
    <property type="entry name" value="NUCLEOTIDYLTRANSFERASE"/>
    <property type="match status" value="1"/>
</dbReference>
<dbReference type="Pfam" id="PF18765">
    <property type="entry name" value="Polbeta"/>
    <property type="match status" value="1"/>
</dbReference>
<gene>
    <name evidence="2" type="ORF">NSPZN2_30448</name>
</gene>
<comment type="caution">
    <text evidence="2">The sequence shown here is derived from an EMBL/GenBank/DDBJ whole genome shotgun (WGS) entry which is preliminary data.</text>
</comment>
<evidence type="ECO:0000259" key="1">
    <source>
        <dbReference type="Pfam" id="PF18765"/>
    </source>
</evidence>
<dbReference type="Gene3D" id="3.30.460.10">
    <property type="entry name" value="Beta Polymerase, domain 2"/>
    <property type="match status" value="1"/>
</dbReference>
<dbReference type="InterPro" id="IPR052930">
    <property type="entry name" value="TA_antitoxin_MntA"/>
</dbReference>
<name>A0ABN7LL90_9BACT</name>
<dbReference type="EMBL" id="CAJNBJ010000016">
    <property type="protein sequence ID" value="CAE6756891.1"/>
    <property type="molecule type" value="Genomic_DNA"/>
</dbReference>
<organism evidence="2 3">
    <name type="scientific">Nitrospira defluvii</name>
    <dbReference type="NCBI Taxonomy" id="330214"/>
    <lineage>
        <taxon>Bacteria</taxon>
        <taxon>Pseudomonadati</taxon>
        <taxon>Nitrospirota</taxon>
        <taxon>Nitrospiria</taxon>
        <taxon>Nitrospirales</taxon>
        <taxon>Nitrospiraceae</taxon>
        <taxon>Nitrospira</taxon>
    </lineage>
</organism>
<dbReference type="RefSeq" id="WP_213042606.1">
    <property type="nucleotide sequence ID" value="NZ_CAJNBJ010000016.1"/>
</dbReference>
<sequence length="147" mass="16247">MSAFGTKTDRQDEPDAKIRAAIVSVLERHPSVSMAILFGSLAAGRECPDSDLDLAVSATAPPLTVDARIELIDDLAAALGRPIDLIDLNQAHGPLLRQVLTTGRLMLCRNRTEYAELLRRLAYEEADVMPYYRRILATRRQAWIGTS</sequence>
<dbReference type="NCBIfam" id="NF047752">
    <property type="entry name" value="MntA_antitoxin"/>
    <property type="match status" value="1"/>
</dbReference>
<reference evidence="2 3" key="1">
    <citation type="submission" date="2021-02" db="EMBL/GenBank/DDBJ databases">
        <authorList>
            <person name="Han P."/>
        </authorList>
    </citation>
    <scope>NUCLEOTIDE SEQUENCE [LARGE SCALE GENOMIC DNA]</scope>
    <source>
        <strain evidence="2">Candidatus Nitrospira sp. ZN2</strain>
    </source>
</reference>
<evidence type="ECO:0000313" key="2">
    <source>
        <dbReference type="EMBL" id="CAE6756891.1"/>
    </source>
</evidence>
<feature type="domain" description="Polymerase beta nucleotidyltransferase" evidence="1">
    <location>
        <begin position="22"/>
        <end position="111"/>
    </location>
</feature>
<dbReference type="InterPro" id="IPR043519">
    <property type="entry name" value="NT_sf"/>
</dbReference>
<accession>A0ABN7LL90</accession>
<dbReference type="CDD" id="cd05403">
    <property type="entry name" value="NT_KNTase_like"/>
    <property type="match status" value="1"/>
</dbReference>
<dbReference type="SUPFAM" id="SSF81301">
    <property type="entry name" value="Nucleotidyltransferase"/>
    <property type="match status" value="1"/>
</dbReference>
<dbReference type="Proteomes" id="UP000675880">
    <property type="component" value="Unassembled WGS sequence"/>
</dbReference>
<proteinExistence type="predicted"/>